<dbReference type="PANTHER" id="PTHR43685">
    <property type="entry name" value="GLYCOSYLTRANSFERASE"/>
    <property type="match status" value="1"/>
</dbReference>
<feature type="transmembrane region" description="Helical" evidence="1">
    <location>
        <begin position="364"/>
        <end position="382"/>
    </location>
</feature>
<dbReference type="RefSeq" id="WP_132927280.1">
    <property type="nucleotide sequence ID" value="NZ_SJOI01000001.1"/>
</dbReference>
<dbReference type="InterPro" id="IPR029044">
    <property type="entry name" value="Nucleotide-diphossugar_trans"/>
</dbReference>
<evidence type="ECO:0000259" key="2">
    <source>
        <dbReference type="Pfam" id="PF00535"/>
    </source>
</evidence>
<protein>
    <submittedName>
        <fullName evidence="3">Glycosyltransferase involved in cell wall biosynthesis</fullName>
    </submittedName>
</protein>
<keyword evidence="3" id="KW-0808">Transferase</keyword>
<gene>
    <name evidence="3" type="ORF">EZJ58_5552</name>
</gene>
<evidence type="ECO:0000313" key="4">
    <source>
        <dbReference type="Proteomes" id="UP000294555"/>
    </source>
</evidence>
<dbReference type="InterPro" id="IPR001173">
    <property type="entry name" value="Glyco_trans_2-like"/>
</dbReference>
<keyword evidence="4" id="KW-1185">Reference proteome</keyword>
<comment type="caution">
    <text evidence="3">The sequence shown here is derived from an EMBL/GenBank/DDBJ whole genome shotgun (WGS) entry which is preliminary data.</text>
</comment>
<feature type="transmembrane region" description="Helical" evidence="1">
    <location>
        <begin position="402"/>
        <end position="419"/>
    </location>
</feature>
<dbReference type="Pfam" id="PF00535">
    <property type="entry name" value="Glycos_transf_2"/>
    <property type="match status" value="1"/>
</dbReference>
<keyword evidence="1" id="KW-0472">Membrane</keyword>
<dbReference type="AlphaFoldDB" id="A0A4V6NFR1"/>
<keyword evidence="1" id="KW-0812">Transmembrane</keyword>
<dbReference type="EMBL" id="SJOI01000001">
    <property type="protein sequence ID" value="TCL07238.1"/>
    <property type="molecule type" value="Genomic_DNA"/>
</dbReference>
<accession>A0A4V6NFR1</accession>
<dbReference type="Proteomes" id="UP000294555">
    <property type="component" value="Unassembled WGS sequence"/>
</dbReference>
<dbReference type="GO" id="GO:0016740">
    <property type="term" value="F:transferase activity"/>
    <property type="evidence" value="ECO:0007669"/>
    <property type="project" value="UniProtKB-KW"/>
</dbReference>
<dbReference type="OrthoDB" id="6432904at2"/>
<dbReference type="SUPFAM" id="SSF53448">
    <property type="entry name" value="Nucleotide-diphospho-sugar transferases"/>
    <property type="match status" value="1"/>
</dbReference>
<feature type="transmembrane region" description="Helical" evidence="1">
    <location>
        <begin position="312"/>
        <end position="330"/>
    </location>
</feature>
<name>A0A4V6NFR1_9GAMM</name>
<organism evidence="3 4">
    <name type="scientific">Sodalis ligni</name>
    <dbReference type="NCBI Taxonomy" id="2697027"/>
    <lineage>
        <taxon>Bacteria</taxon>
        <taxon>Pseudomonadati</taxon>
        <taxon>Pseudomonadota</taxon>
        <taxon>Gammaproteobacteria</taxon>
        <taxon>Enterobacterales</taxon>
        <taxon>Bruguierivoracaceae</taxon>
        <taxon>Sodalis</taxon>
    </lineage>
</organism>
<proteinExistence type="predicted"/>
<feature type="domain" description="Glycosyltransferase 2-like" evidence="2">
    <location>
        <begin position="9"/>
        <end position="122"/>
    </location>
</feature>
<dbReference type="CDD" id="cd00761">
    <property type="entry name" value="Glyco_tranf_GTA_type"/>
    <property type="match status" value="1"/>
</dbReference>
<sequence length="433" mass="49273">MPLQNVILSIIIAAHNSDEYLQDTLQSLLAALGADIGRCEIILVNDASSDGTASILRAFAQSTPQAHYYAVEFTNLGKVRSFALAHSQGEYVTMFDSDDLLKSGSLGEILTFLAQKKPSLLLTKLQEVRDLGTADKTWKGLKTKTLLADEAITRFLIHKDFQAHLIGQFIHRDLLLSSPMPDFTCYEDFYIFPEILTKATTIVFSSESHYLYIKRPDSLSNSPSEKKIHNLFVCTEKMDALFGKKFHDLVLCHWLDIQLKRKKWITDREQLNTLQEKVQETRRIRFFINPSVRFSYKKKAAVSLYRDKIGQGLYLASFLLAILSVVFTLISTSIQRELFYFSGYAALLGLFAERKNLKWPKKDLSYAIMLIGVVKIIWTLILYRHEHTYALGFIQLNSGKKLIFGGALIFISPSFPTIWQVSITVNTCCPDLR</sequence>
<evidence type="ECO:0000313" key="3">
    <source>
        <dbReference type="EMBL" id="TCL07238.1"/>
    </source>
</evidence>
<reference evidence="3 4" key="1">
    <citation type="submission" date="2019-02" db="EMBL/GenBank/DDBJ databases">
        <title>Investigation of anaerobic lignin degradation for improved lignocellulosic biofuels.</title>
        <authorList>
            <person name="Deangelis K."/>
        </authorList>
    </citation>
    <scope>NUCLEOTIDE SEQUENCE [LARGE SCALE GENOMIC DNA]</scope>
    <source>
        <strain evidence="3 4">159R</strain>
    </source>
</reference>
<evidence type="ECO:0000256" key="1">
    <source>
        <dbReference type="SAM" id="Phobius"/>
    </source>
</evidence>
<dbReference type="PANTHER" id="PTHR43685:SF2">
    <property type="entry name" value="GLYCOSYLTRANSFERASE 2-LIKE DOMAIN-CONTAINING PROTEIN"/>
    <property type="match status" value="1"/>
</dbReference>
<dbReference type="Gene3D" id="3.90.550.10">
    <property type="entry name" value="Spore Coat Polysaccharide Biosynthesis Protein SpsA, Chain A"/>
    <property type="match status" value="1"/>
</dbReference>
<dbReference type="InterPro" id="IPR050834">
    <property type="entry name" value="Glycosyltransf_2"/>
</dbReference>
<keyword evidence="1" id="KW-1133">Transmembrane helix</keyword>